<sequence>MREHISVVIYYDVDPMTYDSFDIKGDYSLEAMVQTHLAYGSPYLELYVPFSSSNETFATSTSTTIRYKWECIWVFHSRT</sequence>
<protein>
    <submittedName>
        <fullName evidence="1">Uncharacterized protein</fullName>
    </submittedName>
</protein>
<reference evidence="1 2" key="1">
    <citation type="journal article" date="2021" name="Plant Biotechnol. J.">
        <title>Multi-omics assisted identification of the key and species-specific regulatory components of drought-tolerant mechanisms in Gossypium stocksii.</title>
        <authorList>
            <person name="Yu D."/>
            <person name="Ke L."/>
            <person name="Zhang D."/>
            <person name="Wu Y."/>
            <person name="Sun Y."/>
            <person name="Mei J."/>
            <person name="Sun J."/>
            <person name="Sun Y."/>
        </authorList>
    </citation>
    <scope>NUCLEOTIDE SEQUENCE [LARGE SCALE GENOMIC DNA]</scope>
    <source>
        <strain evidence="2">cv. E1</strain>
        <tissue evidence="1">Leaf</tissue>
    </source>
</reference>
<dbReference type="AlphaFoldDB" id="A0A9D3UEY0"/>
<proteinExistence type="predicted"/>
<evidence type="ECO:0000313" key="2">
    <source>
        <dbReference type="Proteomes" id="UP000828251"/>
    </source>
</evidence>
<accession>A0A9D3UEY0</accession>
<keyword evidence="2" id="KW-1185">Reference proteome</keyword>
<gene>
    <name evidence="1" type="ORF">J1N35_040826</name>
</gene>
<name>A0A9D3UEY0_9ROSI</name>
<comment type="caution">
    <text evidence="1">The sequence shown here is derived from an EMBL/GenBank/DDBJ whole genome shotgun (WGS) entry which is preliminary data.</text>
</comment>
<dbReference type="EMBL" id="JAIQCV010000012">
    <property type="protein sequence ID" value="KAH1039083.1"/>
    <property type="molecule type" value="Genomic_DNA"/>
</dbReference>
<dbReference type="Proteomes" id="UP000828251">
    <property type="component" value="Unassembled WGS sequence"/>
</dbReference>
<evidence type="ECO:0000313" key="1">
    <source>
        <dbReference type="EMBL" id="KAH1039083.1"/>
    </source>
</evidence>
<organism evidence="1 2">
    <name type="scientific">Gossypium stocksii</name>
    <dbReference type="NCBI Taxonomy" id="47602"/>
    <lineage>
        <taxon>Eukaryota</taxon>
        <taxon>Viridiplantae</taxon>
        <taxon>Streptophyta</taxon>
        <taxon>Embryophyta</taxon>
        <taxon>Tracheophyta</taxon>
        <taxon>Spermatophyta</taxon>
        <taxon>Magnoliopsida</taxon>
        <taxon>eudicotyledons</taxon>
        <taxon>Gunneridae</taxon>
        <taxon>Pentapetalae</taxon>
        <taxon>rosids</taxon>
        <taxon>malvids</taxon>
        <taxon>Malvales</taxon>
        <taxon>Malvaceae</taxon>
        <taxon>Malvoideae</taxon>
        <taxon>Gossypium</taxon>
    </lineage>
</organism>